<sequence length="224" mass="24867">MTMLLTNETVRFVSEANTLPNRTVSYRKCVTIIGMERRTGRPRSQESRDAILLAATQLVVEQGYAAASIEKIAQRAGVGKQTIYRGWPSKGDVLMEALARKADVYIPMPDEGSWAADLRKMLNDSYTLARAPQIGELLRALMVEAQLDPVFGERFREEFLQRRRAALATLVDRARDRGDLPPGLTADVVADVVYGVLWYRLLAVPGPFDDQLADSLVALLTTGK</sequence>
<dbReference type="GO" id="GO:0000976">
    <property type="term" value="F:transcription cis-regulatory region binding"/>
    <property type="evidence" value="ECO:0007669"/>
    <property type="project" value="TreeGrafter"/>
</dbReference>
<dbReference type="PROSITE" id="PS50977">
    <property type="entry name" value="HTH_TETR_2"/>
    <property type="match status" value="1"/>
</dbReference>
<dbReference type="Gene3D" id="1.10.357.10">
    <property type="entry name" value="Tetracycline Repressor, domain 2"/>
    <property type="match status" value="1"/>
</dbReference>
<keyword evidence="1" id="KW-0805">Transcription regulation</keyword>
<feature type="domain" description="HTH tetR-type" evidence="5">
    <location>
        <begin position="45"/>
        <end position="105"/>
    </location>
</feature>
<feature type="DNA-binding region" description="H-T-H motif" evidence="4">
    <location>
        <begin position="68"/>
        <end position="87"/>
    </location>
</feature>
<dbReference type="Gene3D" id="1.10.10.60">
    <property type="entry name" value="Homeodomain-like"/>
    <property type="match status" value="1"/>
</dbReference>
<evidence type="ECO:0000313" key="6">
    <source>
        <dbReference type="EMBL" id="GID69875.1"/>
    </source>
</evidence>
<dbReference type="SUPFAM" id="SSF48498">
    <property type="entry name" value="Tetracyclin repressor-like, C-terminal domain"/>
    <property type="match status" value="1"/>
</dbReference>
<dbReference type="InterPro" id="IPR050109">
    <property type="entry name" value="HTH-type_TetR-like_transc_reg"/>
</dbReference>
<dbReference type="EMBL" id="BOMH01000068">
    <property type="protein sequence ID" value="GID69875.1"/>
    <property type="molecule type" value="Genomic_DNA"/>
</dbReference>
<evidence type="ECO:0000256" key="4">
    <source>
        <dbReference type="PROSITE-ProRule" id="PRU00335"/>
    </source>
</evidence>
<keyword evidence="2 4" id="KW-0238">DNA-binding</keyword>
<dbReference type="PANTHER" id="PTHR30055">
    <property type="entry name" value="HTH-TYPE TRANSCRIPTIONAL REGULATOR RUTR"/>
    <property type="match status" value="1"/>
</dbReference>
<dbReference type="InterPro" id="IPR009057">
    <property type="entry name" value="Homeodomain-like_sf"/>
</dbReference>
<evidence type="ECO:0000313" key="7">
    <source>
        <dbReference type="Proteomes" id="UP000619479"/>
    </source>
</evidence>
<proteinExistence type="predicted"/>
<dbReference type="InterPro" id="IPR011075">
    <property type="entry name" value="TetR_C"/>
</dbReference>
<keyword evidence="7" id="KW-1185">Reference proteome</keyword>
<dbReference type="Proteomes" id="UP000619479">
    <property type="component" value="Unassembled WGS sequence"/>
</dbReference>
<dbReference type="GO" id="GO:0003700">
    <property type="term" value="F:DNA-binding transcription factor activity"/>
    <property type="evidence" value="ECO:0007669"/>
    <property type="project" value="TreeGrafter"/>
</dbReference>
<evidence type="ECO:0000256" key="1">
    <source>
        <dbReference type="ARBA" id="ARBA00023015"/>
    </source>
</evidence>
<reference evidence="6" key="1">
    <citation type="submission" date="2021-01" db="EMBL/GenBank/DDBJ databases">
        <title>Whole genome shotgun sequence of Actinoplanes cyaneus NBRC 14990.</title>
        <authorList>
            <person name="Komaki H."/>
            <person name="Tamura T."/>
        </authorList>
    </citation>
    <scope>NUCLEOTIDE SEQUENCE</scope>
    <source>
        <strain evidence="6">NBRC 14990</strain>
    </source>
</reference>
<dbReference type="InterPro" id="IPR036271">
    <property type="entry name" value="Tet_transcr_reg_TetR-rel_C_sf"/>
</dbReference>
<dbReference type="SUPFAM" id="SSF46689">
    <property type="entry name" value="Homeodomain-like"/>
    <property type="match status" value="1"/>
</dbReference>
<keyword evidence="3" id="KW-0804">Transcription</keyword>
<evidence type="ECO:0000256" key="2">
    <source>
        <dbReference type="ARBA" id="ARBA00023125"/>
    </source>
</evidence>
<dbReference type="AlphaFoldDB" id="A0A919M4Y9"/>
<dbReference type="Pfam" id="PF16859">
    <property type="entry name" value="TetR_C_11"/>
    <property type="match status" value="1"/>
</dbReference>
<comment type="caution">
    <text evidence="6">The sequence shown here is derived from an EMBL/GenBank/DDBJ whole genome shotgun (WGS) entry which is preliminary data.</text>
</comment>
<name>A0A919M4Y9_9ACTN</name>
<evidence type="ECO:0000259" key="5">
    <source>
        <dbReference type="PROSITE" id="PS50977"/>
    </source>
</evidence>
<gene>
    <name evidence="6" type="ORF">Acy02nite_77560</name>
</gene>
<protein>
    <submittedName>
        <fullName evidence="6">TetR family transcriptional regulator</fullName>
    </submittedName>
</protein>
<dbReference type="InterPro" id="IPR001647">
    <property type="entry name" value="HTH_TetR"/>
</dbReference>
<dbReference type="PANTHER" id="PTHR30055:SF148">
    <property type="entry name" value="TETR-FAMILY TRANSCRIPTIONAL REGULATOR"/>
    <property type="match status" value="1"/>
</dbReference>
<organism evidence="6 7">
    <name type="scientific">Actinoplanes cyaneus</name>
    <dbReference type="NCBI Taxonomy" id="52696"/>
    <lineage>
        <taxon>Bacteria</taxon>
        <taxon>Bacillati</taxon>
        <taxon>Actinomycetota</taxon>
        <taxon>Actinomycetes</taxon>
        <taxon>Micromonosporales</taxon>
        <taxon>Micromonosporaceae</taxon>
        <taxon>Actinoplanes</taxon>
    </lineage>
</organism>
<evidence type="ECO:0000256" key="3">
    <source>
        <dbReference type="ARBA" id="ARBA00023163"/>
    </source>
</evidence>
<accession>A0A919M4Y9</accession>
<dbReference type="Pfam" id="PF00440">
    <property type="entry name" value="TetR_N"/>
    <property type="match status" value="1"/>
</dbReference>
<dbReference type="PRINTS" id="PR00455">
    <property type="entry name" value="HTHTETR"/>
</dbReference>